<dbReference type="EMBL" id="JABFUD020000019">
    <property type="protein sequence ID" value="KAI5065359.1"/>
    <property type="molecule type" value="Genomic_DNA"/>
</dbReference>
<comment type="caution">
    <text evidence="7">The sequence shown here is derived from an EMBL/GenBank/DDBJ whole genome shotgun (WGS) entry which is preliminary data.</text>
</comment>
<dbReference type="SMART" id="SM01014">
    <property type="entry name" value="ARID"/>
    <property type="match status" value="1"/>
</dbReference>
<evidence type="ECO:0000256" key="3">
    <source>
        <dbReference type="ARBA" id="ARBA00023163"/>
    </source>
</evidence>
<dbReference type="Pfam" id="PF01388">
    <property type="entry name" value="ARID"/>
    <property type="match status" value="1"/>
</dbReference>
<dbReference type="SMART" id="SM00501">
    <property type="entry name" value="BRIGHT"/>
    <property type="match status" value="1"/>
</dbReference>
<dbReference type="PANTHER" id="PTHR15348">
    <property type="entry name" value="AT-RICH INTERACTIVE DOMAIN-CONTAINING PROTEIN ARID DOMAIN- CONTAINING PROTEIN DEAD RINGER PROTEIN B-CELL REGULATOR OF IGH TRANSCRIPTION BRIGHT"/>
    <property type="match status" value="1"/>
</dbReference>
<dbReference type="GO" id="GO:0003677">
    <property type="term" value="F:DNA binding"/>
    <property type="evidence" value="ECO:0007669"/>
    <property type="project" value="UniProtKB-KW"/>
</dbReference>
<evidence type="ECO:0000256" key="1">
    <source>
        <dbReference type="ARBA" id="ARBA00023015"/>
    </source>
</evidence>
<sequence length="602" mass="67449">MSDASLSSSRSLGGEEEEEGDDEEVGNAEQDEELEEDEEEDVDADEDDEDDEGESIAEMQMSSPLLHARSMAEQPERLHSYHDEGGNNFQQEKQDPHDEDEEEDDMDSDEAFMERDEFDSANELHIPADEAAPQVSPHHANTVSEIHPPAQEHPLGSDDLLIEKEVEAEAGEEADADEDAQPDWLDFLKRPPEEDDGTPEEQAEFVRELEHFFAERNMEFKHPKFYQENLNCLKLWRAVVRLGGHEAVTTGKLWRQVGDTFKPPKSCTTVSWSFRIFYKKALLEYERFKFGQLYPSSGEGAAHHGGGNEIQTDALQPRSSQPSFMPNLGRARRDAASRAMQGWHSQRLFGNGDIGDPIVKEKAPSSSVKRAKQLKLGLLRKKKGIGFERGMQTSRNKGSRSLLEGPVKDENLEEVDDPSYFSAQKKKTGKHDHGKQGWKRSGFNSTHGDDIWVTDEGPEADWVKVNVHKARDCFEVYALVPGLLRDEVRIQCEPGGQLVIVGEPEERNSPWGITSFKKVINLPLPIDASQTSAVVTVHGQLFLVAVSRNWAVSNLNAQACLAKLSSRAKQWEGVQFWSSNCGIGKFNVDSLSQHVLFKGPSN</sequence>
<dbReference type="Gene3D" id="1.10.150.60">
    <property type="entry name" value="ARID DNA-binding domain"/>
    <property type="match status" value="1"/>
</dbReference>
<dbReference type="CDD" id="cd00298">
    <property type="entry name" value="ACD_sHsps_p23-like"/>
    <property type="match status" value="1"/>
</dbReference>
<evidence type="ECO:0000313" key="7">
    <source>
        <dbReference type="EMBL" id="KAI5065359.1"/>
    </source>
</evidence>
<evidence type="ECO:0000256" key="4">
    <source>
        <dbReference type="ARBA" id="ARBA00023242"/>
    </source>
</evidence>
<dbReference type="Pfam" id="PF00011">
    <property type="entry name" value="HSP20"/>
    <property type="match status" value="1"/>
</dbReference>
<dbReference type="InterPro" id="IPR008978">
    <property type="entry name" value="HSP20-like_chaperone"/>
</dbReference>
<keyword evidence="2" id="KW-0238">DNA-binding</keyword>
<evidence type="ECO:0000259" key="6">
    <source>
        <dbReference type="PROSITE" id="PS51011"/>
    </source>
</evidence>
<dbReference type="GO" id="GO:0005634">
    <property type="term" value="C:nucleus"/>
    <property type="evidence" value="ECO:0007669"/>
    <property type="project" value="TreeGrafter"/>
</dbReference>
<feature type="compositionally biased region" description="Acidic residues" evidence="5">
    <location>
        <begin position="169"/>
        <end position="181"/>
    </location>
</feature>
<keyword evidence="8" id="KW-1185">Reference proteome</keyword>
<dbReference type="FunFam" id="1.10.150.60:FF:000018">
    <property type="entry name" value="AT-rich interactive domain-containing protein 3"/>
    <property type="match status" value="1"/>
</dbReference>
<feature type="region of interest" description="Disordered" evidence="5">
    <location>
        <begin position="299"/>
        <end position="324"/>
    </location>
</feature>
<reference evidence="7" key="1">
    <citation type="submission" date="2021-01" db="EMBL/GenBank/DDBJ databases">
        <title>Adiantum capillus-veneris genome.</title>
        <authorList>
            <person name="Fang Y."/>
            <person name="Liao Q."/>
        </authorList>
    </citation>
    <scope>NUCLEOTIDE SEQUENCE</scope>
    <source>
        <strain evidence="7">H3</strain>
        <tissue evidence="7">Leaf</tissue>
    </source>
</reference>
<feature type="compositionally biased region" description="Acidic residues" evidence="5">
    <location>
        <begin position="97"/>
        <end position="120"/>
    </location>
</feature>
<proteinExistence type="predicted"/>
<dbReference type="PANTHER" id="PTHR15348:SF0">
    <property type="entry name" value="PROTEIN DEAD RINGER"/>
    <property type="match status" value="1"/>
</dbReference>
<dbReference type="PROSITE" id="PS51011">
    <property type="entry name" value="ARID"/>
    <property type="match status" value="1"/>
</dbReference>
<dbReference type="AlphaFoldDB" id="A0A9D4UC84"/>
<protein>
    <recommendedName>
        <fullName evidence="6">ARID domain-containing protein</fullName>
    </recommendedName>
</protein>
<dbReference type="InterPro" id="IPR002068">
    <property type="entry name" value="A-crystallin/Hsp20_dom"/>
</dbReference>
<dbReference type="Gene3D" id="2.60.40.790">
    <property type="match status" value="1"/>
</dbReference>
<gene>
    <name evidence="7" type="ORF">GOP47_0020054</name>
</gene>
<feature type="compositionally biased region" description="Low complexity" evidence="5">
    <location>
        <begin position="1"/>
        <end position="12"/>
    </location>
</feature>
<keyword evidence="1" id="KW-0805">Transcription regulation</keyword>
<keyword evidence="3" id="KW-0804">Transcription</keyword>
<dbReference type="InterPro" id="IPR001606">
    <property type="entry name" value="ARID_dom"/>
</dbReference>
<name>A0A9D4UC84_ADICA</name>
<evidence type="ECO:0000313" key="8">
    <source>
        <dbReference type="Proteomes" id="UP000886520"/>
    </source>
</evidence>
<dbReference type="Proteomes" id="UP000886520">
    <property type="component" value="Chromosome 19"/>
</dbReference>
<feature type="compositionally biased region" description="Basic and acidic residues" evidence="5">
    <location>
        <begin position="74"/>
        <end position="85"/>
    </location>
</feature>
<dbReference type="InterPro" id="IPR036431">
    <property type="entry name" value="ARID_dom_sf"/>
</dbReference>
<dbReference type="SUPFAM" id="SSF49764">
    <property type="entry name" value="HSP20-like chaperones"/>
    <property type="match status" value="1"/>
</dbReference>
<dbReference type="GO" id="GO:0006357">
    <property type="term" value="P:regulation of transcription by RNA polymerase II"/>
    <property type="evidence" value="ECO:0007669"/>
    <property type="project" value="InterPro"/>
</dbReference>
<accession>A0A9D4UC84</accession>
<feature type="region of interest" description="Disordered" evidence="5">
    <location>
        <begin position="169"/>
        <end position="200"/>
    </location>
</feature>
<keyword evidence="4" id="KW-0539">Nucleus</keyword>
<dbReference type="InterPro" id="IPR045147">
    <property type="entry name" value="ARI3A/B/C"/>
</dbReference>
<evidence type="ECO:0000256" key="5">
    <source>
        <dbReference type="SAM" id="MobiDB-lite"/>
    </source>
</evidence>
<dbReference type="OrthoDB" id="338531at2759"/>
<organism evidence="7 8">
    <name type="scientific">Adiantum capillus-veneris</name>
    <name type="common">Maidenhair fern</name>
    <dbReference type="NCBI Taxonomy" id="13818"/>
    <lineage>
        <taxon>Eukaryota</taxon>
        <taxon>Viridiplantae</taxon>
        <taxon>Streptophyta</taxon>
        <taxon>Embryophyta</taxon>
        <taxon>Tracheophyta</taxon>
        <taxon>Polypodiopsida</taxon>
        <taxon>Polypodiidae</taxon>
        <taxon>Polypodiales</taxon>
        <taxon>Pteridineae</taxon>
        <taxon>Pteridaceae</taxon>
        <taxon>Vittarioideae</taxon>
        <taxon>Adiantum</taxon>
    </lineage>
</organism>
<dbReference type="SUPFAM" id="SSF46774">
    <property type="entry name" value="ARID-like"/>
    <property type="match status" value="1"/>
</dbReference>
<evidence type="ECO:0000256" key="2">
    <source>
        <dbReference type="ARBA" id="ARBA00023125"/>
    </source>
</evidence>
<feature type="domain" description="ARID" evidence="6">
    <location>
        <begin position="199"/>
        <end position="290"/>
    </location>
</feature>
<feature type="compositionally biased region" description="Polar residues" evidence="5">
    <location>
        <begin position="310"/>
        <end position="324"/>
    </location>
</feature>
<feature type="compositionally biased region" description="Acidic residues" evidence="5">
    <location>
        <begin position="14"/>
        <end position="55"/>
    </location>
</feature>
<dbReference type="CDD" id="cd16100">
    <property type="entry name" value="ARID"/>
    <property type="match status" value="1"/>
</dbReference>
<feature type="region of interest" description="Disordered" evidence="5">
    <location>
        <begin position="1"/>
        <end position="155"/>
    </location>
</feature>